<dbReference type="Pfam" id="PF03407">
    <property type="entry name" value="Nucleotid_trans"/>
    <property type="match status" value="1"/>
</dbReference>
<dbReference type="InterPro" id="IPR029044">
    <property type="entry name" value="Nucleotide-diphossugar_trans"/>
</dbReference>
<dbReference type="OrthoDB" id="181606at2"/>
<dbReference type="Gene3D" id="3.90.550.10">
    <property type="entry name" value="Spore Coat Polysaccharide Biosynthesis Protein SpsA, Chain A"/>
    <property type="match status" value="1"/>
</dbReference>
<dbReference type="AlphaFoldDB" id="K2I9E8"/>
<reference evidence="2 3" key="1">
    <citation type="journal article" date="2012" name="J. Bacteriol.">
        <title>Draft Genome Sequence of Oceaniovalibus guishaninsula JLT2003T.</title>
        <authorList>
            <person name="Tang K."/>
            <person name="Liu K."/>
            <person name="Jiao N."/>
        </authorList>
    </citation>
    <scope>NUCLEOTIDE SEQUENCE [LARGE SCALE GENOMIC DNA]</scope>
    <source>
        <strain evidence="2 3">JLT2003</strain>
    </source>
</reference>
<comment type="caution">
    <text evidence="2">The sequence shown here is derived from an EMBL/GenBank/DDBJ whole genome shotgun (WGS) entry which is preliminary data.</text>
</comment>
<feature type="domain" description="Nucleotide-diphospho-sugar transferase" evidence="1">
    <location>
        <begin position="48"/>
        <end position="170"/>
    </location>
</feature>
<dbReference type="Proteomes" id="UP000006765">
    <property type="component" value="Unassembled WGS sequence"/>
</dbReference>
<dbReference type="SUPFAM" id="SSF53448">
    <property type="entry name" value="Nucleotide-diphospho-sugar transferases"/>
    <property type="match status" value="1"/>
</dbReference>
<sequence length="296" mass="33599">MMGDDERGIVLAATGARYTVIARRAARSARKAMPGTPIDLFTDQDLDDPVFARIHRLDVSHRRPKFEAMERTRFARTLMIDADVLLRHDVSELFDVLDRYDIAAVPGISRAPDHLGGYPDLPRSVPVINTGVMAFRGTGAVRAFARDWQAEMIRTGAKMDQPAFRKLIYESDLRFLALGIEYNVIYLQLLNVWRHTMGGVRVLHVRAFHTGDPGDPEQPLDPRPHLSVLQQDHLEALDRVDWTLGGQRRFVPPPIAVYREAFARRIGTVEHAGFRAWSLYRRLLGREKGGAKERDD</sequence>
<dbReference type="eggNOG" id="COG1442">
    <property type="taxonomic scope" value="Bacteria"/>
</dbReference>
<dbReference type="STRING" id="1231392.OCGS_0212"/>
<gene>
    <name evidence="2" type="ORF">OCGS_0212</name>
</gene>
<proteinExistence type="predicted"/>
<evidence type="ECO:0000313" key="2">
    <source>
        <dbReference type="EMBL" id="EKE45595.1"/>
    </source>
</evidence>
<name>K2I9E8_9RHOB</name>
<organism evidence="2 3">
    <name type="scientific">Oceaniovalibus guishaninsula JLT2003</name>
    <dbReference type="NCBI Taxonomy" id="1231392"/>
    <lineage>
        <taxon>Bacteria</taxon>
        <taxon>Pseudomonadati</taxon>
        <taxon>Pseudomonadota</taxon>
        <taxon>Alphaproteobacteria</taxon>
        <taxon>Rhodobacterales</taxon>
        <taxon>Roseobacteraceae</taxon>
        <taxon>Oceaniovalibus</taxon>
    </lineage>
</organism>
<protein>
    <recommendedName>
        <fullName evidence="1">Nucleotide-diphospho-sugar transferase domain-containing protein</fullName>
    </recommendedName>
</protein>
<keyword evidence="3" id="KW-1185">Reference proteome</keyword>
<accession>K2I9E8</accession>
<evidence type="ECO:0000313" key="3">
    <source>
        <dbReference type="Proteomes" id="UP000006765"/>
    </source>
</evidence>
<evidence type="ECO:0000259" key="1">
    <source>
        <dbReference type="Pfam" id="PF03407"/>
    </source>
</evidence>
<dbReference type="EMBL" id="AMGO01000006">
    <property type="protein sequence ID" value="EKE45595.1"/>
    <property type="molecule type" value="Genomic_DNA"/>
</dbReference>
<dbReference type="InterPro" id="IPR005069">
    <property type="entry name" value="Nucl-diP-sugar_transferase"/>
</dbReference>